<feature type="domain" description="Fibronectin type-III" evidence="4">
    <location>
        <begin position="169"/>
        <end position="261"/>
    </location>
</feature>
<keyword evidence="2" id="KW-1015">Disulfide bond</keyword>
<sequence>MKTKFARLILGTVLLVSSGYALLGYEDQVTASTPVYVISPQQTVITNTTTEVVMQAPIGAKIEIFEGEVMLIAKDVEGYSVVKMALPELSNGVHMLTAEVLVGMDWHYFTLPPFVVHQSEAFTIEDISTIALELPDHQEWDMNGDNEFVPQDEIAYLLSRIDPIAAVNPIDDLSVVQSATTATYATFTYSKPVGATSVSLLKKKVSDDDFSTVSSLSINEGTYIVNGLMPDTTYQFKLDVIGGIHAGESNVVSVVTATEIPPVQPEAGPYQALDFDGVDDYVQITHDEIYNSSSFTMEAWVKPEAFKWKTGIVSKYQEHNQASFTLRLSDGPPIYNDYNKINFSDGGDLDSVINFELNRWYHLAALYDGTSHTMKLYINGVLDSQIGNVGYSTNSSSMTIGVDFLDTANSNHAARYFKGQIGEVRFWTVARSETQIQTDMNNHAATQNHEDLAGYWTFRDGAQDASGNGRHGSIHGNPATN</sequence>
<dbReference type="PROSITE" id="PS50853">
    <property type="entry name" value="FN3"/>
    <property type="match status" value="1"/>
</dbReference>
<dbReference type="Proteomes" id="UP000653578">
    <property type="component" value="Unassembled WGS sequence"/>
</dbReference>
<dbReference type="PANTHER" id="PTHR46130">
    <property type="entry name" value="LAMGL DOMAIN-CONTAINING PROTEIN"/>
    <property type="match status" value="1"/>
</dbReference>
<evidence type="ECO:0000256" key="3">
    <source>
        <dbReference type="SAM" id="SignalP"/>
    </source>
</evidence>
<organism evidence="5 6">
    <name type="scientific">Paenibacillus plantarum</name>
    <dbReference type="NCBI Taxonomy" id="2654975"/>
    <lineage>
        <taxon>Bacteria</taxon>
        <taxon>Bacillati</taxon>
        <taxon>Bacillota</taxon>
        <taxon>Bacilli</taxon>
        <taxon>Bacillales</taxon>
        <taxon>Paenibacillaceae</taxon>
        <taxon>Paenibacillus</taxon>
    </lineage>
</organism>
<dbReference type="Gene3D" id="2.60.40.10">
    <property type="entry name" value="Immunoglobulins"/>
    <property type="match status" value="1"/>
</dbReference>
<dbReference type="InterPro" id="IPR003961">
    <property type="entry name" value="FN3_dom"/>
</dbReference>
<dbReference type="PANTHER" id="PTHR46130:SF3">
    <property type="entry name" value="CHROMOSOME UNDETERMINED SCAFFOLD_33, WHOLE GENOME SHOTGUN SEQUENCE"/>
    <property type="match status" value="1"/>
</dbReference>
<dbReference type="Gene3D" id="2.60.120.200">
    <property type="match status" value="1"/>
</dbReference>
<reference evidence="5 6" key="1">
    <citation type="submission" date="2019-10" db="EMBL/GenBank/DDBJ databases">
        <title>Description of Paenibacillus humi sp. nov.</title>
        <authorList>
            <person name="Carlier A."/>
            <person name="Qi S."/>
        </authorList>
    </citation>
    <scope>NUCLEOTIDE SEQUENCE [LARGE SCALE GENOMIC DNA]</scope>
    <source>
        <strain evidence="5 6">LMG 31461</strain>
    </source>
</reference>
<evidence type="ECO:0000259" key="4">
    <source>
        <dbReference type="PROSITE" id="PS50853"/>
    </source>
</evidence>
<dbReference type="InterPro" id="IPR013320">
    <property type="entry name" value="ConA-like_dom_sf"/>
</dbReference>
<dbReference type="InterPro" id="IPR043543">
    <property type="entry name" value="PAPPA/PAPPA2"/>
</dbReference>
<dbReference type="RefSeq" id="WP_171630273.1">
    <property type="nucleotide sequence ID" value="NZ_WHNY01000036.1"/>
</dbReference>
<dbReference type="CDD" id="cd00063">
    <property type="entry name" value="FN3"/>
    <property type="match status" value="1"/>
</dbReference>
<dbReference type="Pfam" id="PF13385">
    <property type="entry name" value="Laminin_G_3"/>
    <property type="match status" value="1"/>
</dbReference>
<dbReference type="SUPFAM" id="SSF49899">
    <property type="entry name" value="Concanavalin A-like lectins/glucanases"/>
    <property type="match status" value="1"/>
</dbReference>
<evidence type="ECO:0000256" key="2">
    <source>
        <dbReference type="ARBA" id="ARBA00023157"/>
    </source>
</evidence>
<dbReference type="InterPro" id="IPR013783">
    <property type="entry name" value="Ig-like_fold"/>
</dbReference>
<dbReference type="InterPro" id="IPR006558">
    <property type="entry name" value="LamG-like"/>
</dbReference>
<feature type="chain" id="PRO_5047150974" description="Fibronectin type-III domain-containing protein" evidence="3">
    <location>
        <begin position="24"/>
        <end position="481"/>
    </location>
</feature>
<keyword evidence="6" id="KW-1185">Reference proteome</keyword>
<protein>
    <recommendedName>
        <fullName evidence="4">Fibronectin type-III domain-containing protein</fullName>
    </recommendedName>
</protein>
<evidence type="ECO:0000256" key="1">
    <source>
        <dbReference type="ARBA" id="ARBA00022729"/>
    </source>
</evidence>
<keyword evidence="1 3" id="KW-0732">Signal</keyword>
<gene>
    <name evidence="5" type="ORF">GC096_10935</name>
</gene>
<proteinExistence type="predicted"/>
<feature type="signal peptide" evidence="3">
    <location>
        <begin position="1"/>
        <end position="23"/>
    </location>
</feature>
<accession>A0ABX1X839</accession>
<comment type="caution">
    <text evidence="5">The sequence shown here is derived from an EMBL/GenBank/DDBJ whole genome shotgun (WGS) entry which is preliminary data.</text>
</comment>
<dbReference type="SMART" id="SM00560">
    <property type="entry name" value="LamGL"/>
    <property type="match status" value="1"/>
</dbReference>
<name>A0ABX1X839_9BACL</name>
<dbReference type="EMBL" id="WHNY01000036">
    <property type="protein sequence ID" value="NOU64544.1"/>
    <property type="molecule type" value="Genomic_DNA"/>
</dbReference>
<evidence type="ECO:0000313" key="5">
    <source>
        <dbReference type="EMBL" id="NOU64544.1"/>
    </source>
</evidence>
<evidence type="ECO:0000313" key="6">
    <source>
        <dbReference type="Proteomes" id="UP000653578"/>
    </source>
</evidence>